<protein>
    <submittedName>
        <fullName evidence="1">Uncharacterized protein</fullName>
    </submittedName>
</protein>
<dbReference type="AlphaFoldDB" id="A0A1I6PRQ8"/>
<organism evidence="1 2">
    <name type="scientific">Brevundimonas viscosa</name>
    <dbReference type="NCBI Taxonomy" id="871741"/>
    <lineage>
        <taxon>Bacteria</taxon>
        <taxon>Pseudomonadati</taxon>
        <taxon>Pseudomonadota</taxon>
        <taxon>Alphaproteobacteria</taxon>
        <taxon>Caulobacterales</taxon>
        <taxon>Caulobacteraceae</taxon>
        <taxon>Brevundimonas</taxon>
    </lineage>
</organism>
<evidence type="ECO:0000313" key="2">
    <source>
        <dbReference type="Proteomes" id="UP000198788"/>
    </source>
</evidence>
<sequence>MIAALYVETGGCYYGLPEVDPWDVVRDARRYAGPHPVVAHPPCDRWCQLAPVNEARYGHKVGDDGGCFAAALDAVRTWGGVLEHPALTFAWSAHGIPRPLASGWIRTPCGGWTAQVAQRQYGHRARKWTWLYAFGLIPPDLRWGPGPVPEVWISADRPRSELAARGISQMQSKEAKATPPEFRDLLLSIARDVPSRRAAA</sequence>
<dbReference type="OrthoDB" id="6892771at2"/>
<evidence type="ECO:0000313" key="1">
    <source>
        <dbReference type="EMBL" id="SFS42904.1"/>
    </source>
</evidence>
<proteinExistence type="predicted"/>
<name>A0A1I6PRQ8_9CAUL</name>
<keyword evidence="2" id="KW-1185">Reference proteome</keyword>
<reference evidence="2" key="1">
    <citation type="submission" date="2016-10" db="EMBL/GenBank/DDBJ databases">
        <authorList>
            <person name="Varghese N."/>
            <person name="Submissions S."/>
        </authorList>
    </citation>
    <scope>NUCLEOTIDE SEQUENCE [LARGE SCALE GENOMIC DNA]</scope>
    <source>
        <strain evidence="2">CGMCC 1.10683</strain>
    </source>
</reference>
<dbReference type="STRING" id="871741.SAMN05192570_1222"/>
<dbReference type="EMBL" id="FOZV01000002">
    <property type="protein sequence ID" value="SFS42904.1"/>
    <property type="molecule type" value="Genomic_DNA"/>
</dbReference>
<gene>
    <name evidence="1" type="ORF">SAMN05192570_1222</name>
</gene>
<accession>A0A1I6PRQ8</accession>
<dbReference type="RefSeq" id="WP_092307848.1">
    <property type="nucleotide sequence ID" value="NZ_FOZV01000002.1"/>
</dbReference>
<dbReference type="Proteomes" id="UP000198788">
    <property type="component" value="Unassembled WGS sequence"/>
</dbReference>